<accession>A0A382IU51</accession>
<dbReference type="InterPro" id="IPR024930">
    <property type="entry name" value="Skp_dom_sf"/>
</dbReference>
<proteinExistence type="predicted"/>
<sequence length="112" mass="12385">MRALLLFGFLLSSGVDGPVVYYGELEGAKKPCQVKARKVFSQISDYKKIKEMGLTEDDAEYWILLEKANAKFNTAVHNVATEKGYDLVVEKGTVKFRKAAPDETQGVISAIP</sequence>
<gene>
    <name evidence="1" type="ORF">METZ01_LOCUS255739</name>
</gene>
<dbReference type="Gene3D" id="3.30.910.20">
    <property type="entry name" value="Skp domain"/>
    <property type="match status" value="1"/>
</dbReference>
<dbReference type="AlphaFoldDB" id="A0A382IU51"/>
<dbReference type="EMBL" id="UINC01069478">
    <property type="protein sequence ID" value="SVC02885.1"/>
    <property type="molecule type" value="Genomic_DNA"/>
</dbReference>
<protein>
    <submittedName>
        <fullName evidence="1">Uncharacterized protein</fullName>
    </submittedName>
</protein>
<reference evidence="1" key="1">
    <citation type="submission" date="2018-05" db="EMBL/GenBank/DDBJ databases">
        <authorList>
            <person name="Lanie J.A."/>
            <person name="Ng W.-L."/>
            <person name="Kazmierczak K.M."/>
            <person name="Andrzejewski T.M."/>
            <person name="Davidsen T.M."/>
            <person name="Wayne K.J."/>
            <person name="Tettelin H."/>
            <person name="Glass J.I."/>
            <person name="Rusch D."/>
            <person name="Podicherti R."/>
            <person name="Tsui H.-C.T."/>
            <person name="Winkler M.E."/>
        </authorList>
    </citation>
    <scope>NUCLEOTIDE SEQUENCE</scope>
</reference>
<organism evidence="1">
    <name type="scientific">marine metagenome</name>
    <dbReference type="NCBI Taxonomy" id="408172"/>
    <lineage>
        <taxon>unclassified sequences</taxon>
        <taxon>metagenomes</taxon>
        <taxon>ecological metagenomes</taxon>
    </lineage>
</organism>
<evidence type="ECO:0000313" key="1">
    <source>
        <dbReference type="EMBL" id="SVC02885.1"/>
    </source>
</evidence>
<dbReference type="SUPFAM" id="SSF111384">
    <property type="entry name" value="OmpH-like"/>
    <property type="match status" value="1"/>
</dbReference>
<name>A0A382IU51_9ZZZZ</name>